<feature type="transmembrane region" description="Helical" evidence="1">
    <location>
        <begin position="20"/>
        <end position="42"/>
    </location>
</feature>
<evidence type="ECO:0000313" key="2">
    <source>
        <dbReference type="EMBL" id="OJI85098.1"/>
    </source>
</evidence>
<dbReference type="AlphaFoldDB" id="A0A1L9N721"/>
<dbReference type="EMBL" id="KV878198">
    <property type="protein sequence ID" value="OJI85098.1"/>
    <property type="molecule type" value="Genomic_DNA"/>
</dbReference>
<name>A0A1L9N721_ASPTC</name>
<dbReference type="VEuPathDB" id="FungiDB:ASPTUDRAFT_65061"/>
<protein>
    <submittedName>
        <fullName evidence="2">Uncharacterized protein</fullName>
    </submittedName>
</protein>
<keyword evidence="3" id="KW-1185">Reference proteome</keyword>
<sequence length="67" mass="7731">MNSFSERKFAFSSARFILHGGSLCTGDSLSIAAYFASIYIYLNKIPQLNMFYKDFGPERSFNRVIYK</sequence>
<keyword evidence="1" id="KW-0472">Membrane</keyword>
<keyword evidence="1" id="KW-0812">Transmembrane</keyword>
<proteinExistence type="predicted"/>
<organism evidence="2 3">
    <name type="scientific">Aspergillus tubingensis (strain CBS 134.48)</name>
    <dbReference type="NCBI Taxonomy" id="767770"/>
    <lineage>
        <taxon>Eukaryota</taxon>
        <taxon>Fungi</taxon>
        <taxon>Dikarya</taxon>
        <taxon>Ascomycota</taxon>
        <taxon>Pezizomycotina</taxon>
        <taxon>Eurotiomycetes</taxon>
        <taxon>Eurotiomycetidae</taxon>
        <taxon>Eurotiales</taxon>
        <taxon>Aspergillaceae</taxon>
        <taxon>Aspergillus</taxon>
        <taxon>Aspergillus subgen. Circumdati</taxon>
    </lineage>
</organism>
<evidence type="ECO:0000256" key="1">
    <source>
        <dbReference type="SAM" id="Phobius"/>
    </source>
</evidence>
<reference evidence="3" key="1">
    <citation type="journal article" date="2017" name="Genome Biol.">
        <title>Comparative genomics reveals high biological diversity and specific adaptations in the industrially and medically important fungal genus Aspergillus.</title>
        <authorList>
            <person name="de Vries R.P."/>
            <person name="Riley R."/>
            <person name="Wiebenga A."/>
            <person name="Aguilar-Osorio G."/>
            <person name="Amillis S."/>
            <person name="Uchima C.A."/>
            <person name="Anderluh G."/>
            <person name="Asadollahi M."/>
            <person name="Askin M."/>
            <person name="Barry K."/>
            <person name="Battaglia E."/>
            <person name="Bayram O."/>
            <person name="Benocci T."/>
            <person name="Braus-Stromeyer S.A."/>
            <person name="Caldana C."/>
            <person name="Canovas D."/>
            <person name="Cerqueira G.C."/>
            <person name="Chen F."/>
            <person name="Chen W."/>
            <person name="Choi C."/>
            <person name="Clum A."/>
            <person name="Dos Santos R.A."/>
            <person name="Damasio A.R."/>
            <person name="Diallinas G."/>
            <person name="Emri T."/>
            <person name="Fekete E."/>
            <person name="Flipphi M."/>
            <person name="Freyberg S."/>
            <person name="Gallo A."/>
            <person name="Gournas C."/>
            <person name="Habgood R."/>
            <person name="Hainaut M."/>
            <person name="Harispe M.L."/>
            <person name="Henrissat B."/>
            <person name="Hilden K.S."/>
            <person name="Hope R."/>
            <person name="Hossain A."/>
            <person name="Karabika E."/>
            <person name="Karaffa L."/>
            <person name="Karanyi Z."/>
            <person name="Krasevec N."/>
            <person name="Kuo A."/>
            <person name="Kusch H."/>
            <person name="LaButti K."/>
            <person name="Lagendijk E.L."/>
            <person name="Lapidus A."/>
            <person name="Levasseur A."/>
            <person name="Lindquist E."/>
            <person name="Lipzen A."/>
            <person name="Logrieco A.F."/>
            <person name="MacCabe A."/>
            <person name="Maekelae M.R."/>
            <person name="Malavazi I."/>
            <person name="Melin P."/>
            <person name="Meyer V."/>
            <person name="Mielnichuk N."/>
            <person name="Miskei M."/>
            <person name="Molnar A.P."/>
            <person name="Mule G."/>
            <person name="Ngan C.Y."/>
            <person name="Orejas M."/>
            <person name="Orosz E."/>
            <person name="Ouedraogo J.P."/>
            <person name="Overkamp K.M."/>
            <person name="Park H.-S."/>
            <person name="Perrone G."/>
            <person name="Piumi F."/>
            <person name="Punt P.J."/>
            <person name="Ram A.F."/>
            <person name="Ramon A."/>
            <person name="Rauscher S."/>
            <person name="Record E."/>
            <person name="Riano-Pachon D.M."/>
            <person name="Robert V."/>
            <person name="Roehrig J."/>
            <person name="Ruller R."/>
            <person name="Salamov A."/>
            <person name="Salih N.S."/>
            <person name="Samson R.A."/>
            <person name="Sandor E."/>
            <person name="Sanguinetti M."/>
            <person name="Schuetze T."/>
            <person name="Sepcic K."/>
            <person name="Shelest E."/>
            <person name="Sherlock G."/>
            <person name="Sophianopoulou V."/>
            <person name="Squina F.M."/>
            <person name="Sun H."/>
            <person name="Susca A."/>
            <person name="Todd R.B."/>
            <person name="Tsang A."/>
            <person name="Unkles S.E."/>
            <person name="van de Wiele N."/>
            <person name="van Rossen-Uffink D."/>
            <person name="Oliveira J.V."/>
            <person name="Vesth T.C."/>
            <person name="Visser J."/>
            <person name="Yu J.-H."/>
            <person name="Zhou M."/>
            <person name="Andersen M.R."/>
            <person name="Archer D.B."/>
            <person name="Baker S.E."/>
            <person name="Benoit I."/>
            <person name="Brakhage A.A."/>
            <person name="Braus G.H."/>
            <person name="Fischer R."/>
            <person name="Frisvad J.C."/>
            <person name="Goldman G.H."/>
            <person name="Houbraken J."/>
            <person name="Oakley B."/>
            <person name="Pocsi I."/>
            <person name="Scazzocchio C."/>
            <person name="Seiboth B."/>
            <person name="vanKuyk P.A."/>
            <person name="Wortman J."/>
            <person name="Dyer P.S."/>
            <person name="Grigoriev I.V."/>
        </authorList>
    </citation>
    <scope>NUCLEOTIDE SEQUENCE [LARGE SCALE GENOMIC DNA]</scope>
    <source>
        <strain evidence="3">CBS 134.48</strain>
    </source>
</reference>
<keyword evidence="1" id="KW-1133">Transmembrane helix</keyword>
<gene>
    <name evidence="2" type="ORF">ASPTUDRAFT_65061</name>
</gene>
<evidence type="ECO:0000313" key="3">
    <source>
        <dbReference type="Proteomes" id="UP000184304"/>
    </source>
</evidence>
<dbReference type="Proteomes" id="UP000184304">
    <property type="component" value="Unassembled WGS sequence"/>
</dbReference>
<accession>A0A1L9N721</accession>